<gene>
    <name evidence="7" type="ordered locus">S70_17550</name>
</gene>
<keyword evidence="2 6" id="KW-0732">Signal</keyword>
<dbReference type="Pfam" id="PF06788">
    <property type="entry name" value="UPF0257"/>
    <property type="match status" value="1"/>
</dbReference>
<evidence type="ECO:0008006" key="9">
    <source>
        <dbReference type="Google" id="ProtNLM"/>
    </source>
</evidence>
<dbReference type="GO" id="GO:0005886">
    <property type="term" value="C:plasma membrane"/>
    <property type="evidence" value="ECO:0007669"/>
    <property type="project" value="InterPro"/>
</dbReference>
<sequence length="252" mass="28996">MSNKYLLAITPLITFFIASESLAFQKQQYNPVVFNMAQLYDFNPVKGNVKEIRSVVYNKDKSINYESLLKIGRDGCIDSFALNQKKDEYLSGVHNYLFVERVKNKLVGRDNNGPVEMEIGNNCTILSRKDNNGKLIYRYNKEGIIIGSVLADNKTKFSENNYNEFKLPTTIKYYKDNKVISETIITYGKDITKPFDLLMKIRVLGQTILQVDSKCDYNSQNIAHKCHFELTINENGQDIKLIKDSTTEVSFY</sequence>
<dbReference type="EMBL" id="CP003488">
    <property type="protein sequence ID" value="AFH95320.1"/>
    <property type="molecule type" value="Genomic_DNA"/>
</dbReference>
<feature type="chain" id="PRO_5007303848" description="Lipoprotein" evidence="6">
    <location>
        <begin position="24"/>
        <end position="252"/>
    </location>
</feature>
<dbReference type="InterPro" id="IPR010646">
    <property type="entry name" value="UPF0257"/>
</dbReference>
<dbReference type="AlphaFoldDB" id="A0A140NRQ1"/>
<evidence type="ECO:0000256" key="2">
    <source>
        <dbReference type="ARBA" id="ARBA00022729"/>
    </source>
</evidence>
<evidence type="ECO:0000313" key="8">
    <source>
        <dbReference type="Proteomes" id="UP000005012"/>
    </source>
</evidence>
<evidence type="ECO:0000256" key="3">
    <source>
        <dbReference type="ARBA" id="ARBA00023136"/>
    </source>
</evidence>
<keyword evidence="4" id="KW-0564">Palmitate</keyword>
<keyword evidence="1" id="KW-1003">Cell membrane</keyword>
<name>A0A140NRQ1_PROSM</name>
<reference evidence="7 8" key="1">
    <citation type="journal article" date="2012" name="J. Bacteriol.">
        <title>Complete Genome Sequence of Providencia stuartii Clinical Isolate MRSN 2154.</title>
        <authorList>
            <person name="Clifford R.J."/>
            <person name="Hang J."/>
            <person name="Riley M.C."/>
            <person name="Onmus-Leone F."/>
            <person name="Kuschner R.A."/>
            <person name="Lesho E.P."/>
            <person name="Waterman P.E."/>
        </authorList>
    </citation>
    <scope>NUCLEOTIDE SEQUENCE [LARGE SCALE GENOMIC DNA]</scope>
    <source>
        <strain evidence="7 8">MRSN 2154</strain>
    </source>
</reference>
<dbReference type="RefSeq" id="WP_004918281.1">
    <property type="nucleotide sequence ID" value="NC_017731.1"/>
</dbReference>
<protein>
    <recommendedName>
        <fullName evidence="9">Lipoprotein</fullName>
    </recommendedName>
</protein>
<evidence type="ECO:0000256" key="1">
    <source>
        <dbReference type="ARBA" id="ARBA00022475"/>
    </source>
</evidence>
<dbReference type="HOGENOM" id="CLU_096465_0_0_6"/>
<keyword evidence="5" id="KW-0449">Lipoprotein</keyword>
<evidence type="ECO:0000313" key="7">
    <source>
        <dbReference type="EMBL" id="AFH95320.1"/>
    </source>
</evidence>
<dbReference type="GeneID" id="93519964"/>
<proteinExistence type="predicted"/>
<dbReference type="KEGG" id="psi:S70_17550"/>
<accession>A0A140NRQ1</accession>
<reference evidence="8" key="2">
    <citation type="submission" date="2012-04" db="EMBL/GenBank/DDBJ databases">
        <title>Complete genome sequence of Providencia stuartii clinical isolate MRSN 2154.</title>
        <authorList>
            <person name="Clifford R.J."/>
            <person name="Hang J."/>
            <person name="Riley M.C."/>
            <person name="Onmus-Leone F."/>
            <person name="Kuschner R.A."/>
            <person name="Lesho E.P."/>
            <person name="Waterman P.E."/>
        </authorList>
    </citation>
    <scope>NUCLEOTIDE SEQUENCE [LARGE SCALE GENOMIC DNA]</scope>
    <source>
        <strain evidence="8">MRSN 2154</strain>
    </source>
</reference>
<keyword evidence="3" id="KW-0472">Membrane</keyword>
<dbReference type="OrthoDB" id="6462371at2"/>
<dbReference type="PATRIC" id="fig|1157951.4.peg.3521"/>
<dbReference type="Proteomes" id="UP000005012">
    <property type="component" value="Chromosome"/>
</dbReference>
<feature type="signal peptide" evidence="6">
    <location>
        <begin position="1"/>
        <end position="23"/>
    </location>
</feature>
<evidence type="ECO:0000256" key="4">
    <source>
        <dbReference type="ARBA" id="ARBA00023139"/>
    </source>
</evidence>
<evidence type="ECO:0000256" key="6">
    <source>
        <dbReference type="SAM" id="SignalP"/>
    </source>
</evidence>
<organism evidence="7 8">
    <name type="scientific">Providencia stuartii (strain MRSN 2154)</name>
    <dbReference type="NCBI Taxonomy" id="1157951"/>
    <lineage>
        <taxon>Bacteria</taxon>
        <taxon>Pseudomonadati</taxon>
        <taxon>Pseudomonadota</taxon>
        <taxon>Gammaproteobacteria</taxon>
        <taxon>Enterobacterales</taxon>
        <taxon>Morganellaceae</taxon>
        <taxon>Providencia</taxon>
    </lineage>
</organism>
<evidence type="ECO:0000256" key="5">
    <source>
        <dbReference type="ARBA" id="ARBA00023288"/>
    </source>
</evidence>